<feature type="non-terminal residue" evidence="1">
    <location>
        <position position="143"/>
    </location>
</feature>
<gene>
    <name evidence="1" type="ORF">PCHDK_000569200</name>
</gene>
<sequence>FGCFRKKPKKILAKTVAAPVKAPETADFDPNLPNIKFIEEFEPITIEGCKSRLPELDDLFVSETDGMIIDKVTGFSRSFGCFRKKPKKILAKTVAAPVKAPETADFDPNLPNIKFIEEFEPITIEGCKSRLPELDDLFVSETD</sequence>
<accession>A0A1D3LD15</accession>
<feature type="non-terminal residue" evidence="1">
    <location>
        <position position="1"/>
    </location>
</feature>
<evidence type="ECO:0000313" key="2">
    <source>
        <dbReference type="Proteomes" id="UP000195879"/>
    </source>
</evidence>
<evidence type="ECO:0000313" key="1">
    <source>
        <dbReference type="EMBL" id="SCM01393.1"/>
    </source>
</evidence>
<dbReference type="AlphaFoldDB" id="A0A1D3LD15"/>
<dbReference type="InterPro" id="IPR010882">
    <property type="entry name" value="PCEMA1"/>
</dbReference>
<name>A0A1D3LD15_PLACE</name>
<protein>
    <submittedName>
        <fullName evidence="1">Acidic phosphoprotein PCEMA1, putative</fullName>
    </submittedName>
</protein>
<dbReference type="Pfam" id="PF07418">
    <property type="entry name" value="PCEMA1"/>
    <property type="match status" value="1"/>
</dbReference>
<dbReference type="Proteomes" id="UP000195879">
    <property type="component" value="Unassembled WGS sequence"/>
</dbReference>
<proteinExistence type="predicted"/>
<reference evidence="1 2" key="1">
    <citation type="submission" date="2016-08" db="EMBL/GenBank/DDBJ databases">
        <authorList>
            <consortium name="Pathogen Informatics"/>
        </authorList>
    </citation>
    <scope>NUCLEOTIDE SEQUENCE [LARGE SCALE GENOMIC DNA]</scope>
    <source>
        <strain evidence="1 2">DK</strain>
    </source>
</reference>
<organism evidence="1 2">
    <name type="scientific">Plasmodium chabaudi adami</name>
    <dbReference type="NCBI Taxonomy" id="5826"/>
    <lineage>
        <taxon>Eukaryota</taxon>
        <taxon>Sar</taxon>
        <taxon>Alveolata</taxon>
        <taxon>Apicomplexa</taxon>
        <taxon>Aconoidasida</taxon>
        <taxon>Haemosporida</taxon>
        <taxon>Plasmodiidae</taxon>
        <taxon>Plasmodium</taxon>
        <taxon>Plasmodium (Vinckeia)</taxon>
    </lineage>
</organism>
<dbReference type="EMBL" id="FMIO01000647">
    <property type="protein sequence ID" value="SCM01393.1"/>
    <property type="molecule type" value="Genomic_DNA"/>
</dbReference>